<dbReference type="NCBIfam" id="TIGR00099">
    <property type="entry name" value="Cof-subfamily"/>
    <property type="match status" value="1"/>
</dbReference>
<dbReference type="SFLD" id="SFLDG01140">
    <property type="entry name" value="C2.B:_Phosphomannomutase_and_P"/>
    <property type="match status" value="1"/>
</dbReference>
<dbReference type="InterPro" id="IPR006379">
    <property type="entry name" value="HAD-SF_hydro_IIB"/>
</dbReference>
<dbReference type="NCBIfam" id="TIGR01484">
    <property type="entry name" value="HAD-SF-IIB"/>
    <property type="match status" value="1"/>
</dbReference>
<dbReference type="InParanoid" id="A0A5R8Q9E2"/>
<dbReference type="InterPro" id="IPR000150">
    <property type="entry name" value="Cof"/>
</dbReference>
<accession>A0A5R8Q9E2</accession>
<evidence type="ECO:0000313" key="1">
    <source>
        <dbReference type="EMBL" id="TLG72536.1"/>
    </source>
</evidence>
<dbReference type="OrthoDB" id="9807797at2"/>
<organism evidence="1 2">
    <name type="scientific">Culicoidibacter larvae</name>
    <dbReference type="NCBI Taxonomy" id="2579976"/>
    <lineage>
        <taxon>Bacteria</taxon>
        <taxon>Bacillati</taxon>
        <taxon>Bacillota</taxon>
        <taxon>Culicoidibacteria</taxon>
        <taxon>Culicoidibacterales</taxon>
        <taxon>Culicoidibacteraceae</taxon>
        <taxon>Culicoidibacter</taxon>
    </lineage>
</organism>
<keyword evidence="1" id="KW-0378">Hydrolase</keyword>
<dbReference type="GO" id="GO:0016791">
    <property type="term" value="F:phosphatase activity"/>
    <property type="evidence" value="ECO:0007669"/>
    <property type="project" value="TreeGrafter"/>
</dbReference>
<name>A0A5R8Q9E2_9FIRM</name>
<dbReference type="RefSeq" id="WP_138191593.1">
    <property type="nucleotide sequence ID" value="NZ_VBWP01000008.1"/>
</dbReference>
<comment type="caution">
    <text evidence="1">The sequence shown here is derived from an EMBL/GenBank/DDBJ whole genome shotgun (WGS) entry which is preliminary data.</text>
</comment>
<gene>
    <name evidence="1" type="ORF">FEZ08_09110</name>
</gene>
<dbReference type="PANTHER" id="PTHR10000:SF25">
    <property type="entry name" value="PHOSPHATASE YKRA-RELATED"/>
    <property type="match status" value="1"/>
</dbReference>
<dbReference type="Gene3D" id="3.30.1240.10">
    <property type="match status" value="1"/>
</dbReference>
<dbReference type="GO" id="GO:0000287">
    <property type="term" value="F:magnesium ion binding"/>
    <property type="evidence" value="ECO:0007669"/>
    <property type="project" value="TreeGrafter"/>
</dbReference>
<protein>
    <submittedName>
        <fullName evidence="1">Cof-type HAD-IIB family hydrolase</fullName>
    </submittedName>
</protein>
<dbReference type="InterPro" id="IPR036412">
    <property type="entry name" value="HAD-like_sf"/>
</dbReference>
<proteinExistence type="predicted"/>
<dbReference type="FunCoup" id="A0A5R8Q9E2">
    <property type="interactions" value="2"/>
</dbReference>
<evidence type="ECO:0000313" key="2">
    <source>
        <dbReference type="Proteomes" id="UP000306912"/>
    </source>
</evidence>
<dbReference type="Gene3D" id="3.40.50.1000">
    <property type="entry name" value="HAD superfamily/HAD-like"/>
    <property type="match status" value="1"/>
</dbReference>
<dbReference type="SFLD" id="SFLDS00003">
    <property type="entry name" value="Haloacid_Dehalogenase"/>
    <property type="match status" value="1"/>
</dbReference>
<dbReference type="InterPro" id="IPR023214">
    <property type="entry name" value="HAD_sf"/>
</dbReference>
<dbReference type="Proteomes" id="UP000306912">
    <property type="component" value="Unassembled WGS sequence"/>
</dbReference>
<reference evidence="1 2" key="1">
    <citation type="submission" date="2019-05" db="EMBL/GenBank/DDBJ databases">
        <title>Culicoidintestinum kansasii gen. nov., sp. nov. from the gastrointestinal tract of the biting midge, Culicoides sonorensis.</title>
        <authorList>
            <person name="Neupane S."/>
            <person name="Ghosh A."/>
            <person name="Gunther S."/>
            <person name="Martin K."/>
            <person name="Zurek L."/>
        </authorList>
    </citation>
    <scope>NUCLEOTIDE SEQUENCE [LARGE SCALE GENOMIC DNA]</scope>
    <source>
        <strain evidence="1 2">CS-1</strain>
    </source>
</reference>
<keyword evidence="2" id="KW-1185">Reference proteome</keyword>
<dbReference type="PANTHER" id="PTHR10000">
    <property type="entry name" value="PHOSPHOSERINE PHOSPHATASE"/>
    <property type="match status" value="1"/>
</dbReference>
<dbReference type="Pfam" id="PF08282">
    <property type="entry name" value="Hydrolase_3"/>
    <property type="match status" value="1"/>
</dbReference>
<dbReference type="AlphaFoldDB" id="A0A5R8Q9E2"/>
<sequence length="263" mass="29749">MNKLDNIKIVFFDIDDTLTVKNMDNYLPPSVAVALEKLQQKGIDIAIASGRAKYGVIDAIRALNFDTFVMINGNYVEHHGEVLYSNPLPVEEIERFIAWCNDNGVGYGFTGSEACAVSERSDWVIECLDPIYYNAIVDAEFYRKHPVYQMWTFSDKPLEELIPTDEFPDLKFVRWHPYSMDVFSSFGSKANGIDQVLKKMNIDAKDAMAFGDELNDREMFKKVGFAVAMGVAHPELVELADFQTKNVEDDGILYALQTLGVIE</sequence>
<dbReference type="SUPFAM" id="SSF56784">
    <property type="entry name" value="HAD-like"/>
    <property type="match status" value="1"/>
</dbReference>
<dbReference type="EMBL" id="VBWP01000008">
    <property type="protein sequence ID" value="TLG72536.1"/>
    <property type="molecule type" value="Genomic_DNA"/>
</dbReference>
<dbReference type="GO" id="GO:0005829">
    <property type="term" value="C:cytosol"/>
    <property type="evidence" value="ECO:0007669"/>
    <property type="project" value="TreeGrafter"/>
</dbReference>